<feature type="chain" id="PRO_5041916373" evidence="1">
    <location>
        <begin position="26"/>
        <end position="595"/>
    </location>
</feature>
<reference evidence="3" key="1">
    <citation type="submission" date="2023-05" db="EMBL/GenBank/DDBJ databases">
        <authorList>
            <person name="Zhang X."/>
        </authorList>
    </citation>
    <scope>NUCLEOTIDE SEQUENCE</scope>
    <source>
        <strain evidence="3">BD1B2-1</strain>
    </source>
</reference>
<keyword evidence="4" id="KW-1185">Reference proteome</keyword>
<dbReference type="NCBIfam" id="TIGR04183">
    <property type="entry name" value="Por_Secre_tail"/>
    <property type="match status" value="1"/>
</dbReference>
<keyword evidence="1" id="KW-0732">Signal</keyword>
<evidence type="ECO:0000313" key="3">
    <source>
        <dbReference type="EMBL" id="MDJ1501175.1"/>
    </source>
</evidence>
<protein>
    <submittedName>
        <fullName evidence="3">Choice-of-anchor J domain-containing protein</fullName>
    </submittedName>
</protein>
<proteinExistence type="predicted"/>
<feature type="domain" description="Secretion system C-terminal sorting" evidence="2">
    <location>
        <begin position="516"/>
        <end position="593"/>
    </location>
</feature>
<accession>A0AAE3R4C2</accession>
<evidence type="ECO:0000256" key="1">
    <source>
        <dbReference type="SAM" id="SignalP"/>
    </source>
</evidence>
<dbReference type="InterPro" id="IPR026444">
    <property type="entry name" value="Secre_tail"/>
</dbReference>
<comment type="caution">
    <text evidence="3">The sequence shown here is derived from an EMBL/GenBank/DDBJ whole genome shotgun (WGS) entry which is preliminary data.</text>
</comment>
<dbReference type="Proteomes" id="UP001232063">
    <property type="component" value="Unassembled WGS sequence"/>
</dbReference>
<dbReference type="RefSeq" id="WP_314510669.1">
    <property type="nucleotide sequence ID" value="NZ_JASJOU010000003.1"/>
</dbReference>
<organism evidence="3 4">
    <name type="scientific">Xanthocytophaga agilis</name>
    <dbReference type="NCBI Taxonomy" id="3048010"/>
    <lineage>
        <taxon>Bacteria</taxon>
        <taxon>Pseudomonadati</taxon>
        <taxon>Bacteroidota</taxon>
        <taxon>Cytophagia</taxon>
        <taxon>Cytophagales</taxon>
        <taxon>Rhodocytophagaceae</taxon>
        <taxon>Xanthocytophaga</taxon>
    </lineage>
</organism>
<dbReference type="NCBIfam" id="NF038128">
    <property type="entry name" value="choice_anch_J"/>
    <property type="match status" value="1"/>
</dbReference>
<dbReference type="Pfam" id="PF18962">
    <property type="entry name" value="Por_Secre_tail"/>
    <property type="match status" value="1"/>
</dbReference>
<dbReference type="Gene3D" id="2.60.40.1290">
    <property type="match status" value="1"/>
</dbReference>
<feature type="signal peptide" evidence="1">
    <location>
        <begin position="1"/>
        <end position="25"/>
    </location>
</feature>
<dbReference type="AlphaFoldDB" id="A0AAE3R4C2"/>
<sequence>MSKLYLAYLVIPLCIVSLFCPTAQAQNVTFYENFDNTKIGELPTGWTYYQSGGSNPDSHWMVSTKDMFGSKLAWSNWGDDALAGDIDEDWLITPKITPKNGDFLIFDASQVFVDTVFGSKYHVLLSTKSNAPGDFTDTLASYTEEEFPGYEETLYLDLKGYYNKPIYIAFVHENSSTDWHNVDDWYLDNVWVRPRQRAGFYQQEIYSQTTDVLPLKYTATGVMIGIKLTIIGDYDLANLTSLTFAKKGTIDPSQITSASLYSTGQDSFIATNDEENSIQGELFGTVSTPDSTFEIKGNMQLPVGDNYFWLFYKINPAYAPSYPYEDASAAFTKVEVNGQQHALTPPEKTVARPIVESWPANDSIQHAIELLPVGGRYGSYNTRAQPEPAFESLAYCAPEGYFDVANSIWWYFKALSDGYMTVDLSETDFNTILLILDKNFDQFACNDNISQEQLQSKIVGYEVKAGQELYIRVTGAGTPNDPNGPSGIVVLDFNFTNAPLGTDDSHYNWGTLSAPYPNPSHGKTYIDFDVKQPSKISFEVVNLVGASVWTSKENTYAPGVKHTVPIDTVALPAGTYILHIKGDSIHASRKLIITR</sequence>
<gene>
    <name evidence="3" type="ORF">QNI22_10975</name>
</gene>
<evidence type="ECO:0000259" key="2">
    <source>
        <dbReference type="Pfam" id="PF18962"/>
    </source>
</evidence>
<dbReference type="EMBL" id="JASJOU010000003">
    <property type="protein sequence ID" value="MDJ1501175.1"/>
    <property type="molecule type" value="Genomic_DNA"/>
</dbReference>
<dbReference type="Gene3D" id="2.60.120.200">
    <property type="match status" value="1"/>
</dbReference>
<name>A0AAE3R4C2_9BACT</name>
<evidence type="ECO:0000313" key="4">
    <source>
        <dbReference type="Proteomes" id="UP001232063"/>
    </source>
</evidence>